<feature type="compositionally biased region" description="Polar residues" evidence="1">
    <location>
        <begin position="62"/>
        <end position="71"/>
    </location>
</feature>
<feature type="domain" description="DUF6444" evidence="3">
    <location>
        <begin position="16"/>
        <end position="101"/>
    </location>
</feature>
<dbReference type="InterPro" id="IPR004291">
    <property type="entry name" value="Transposase_IS66_central"/>
</dbReference>
<evidence type="ECO:0000313" key="5">
    <source>
        <dbReference type="Proteomes" id="UP000246050"/>
    </source>
</evidence>
<evidence type="ECO:0000313" key="4">
    <source>
        <dbReference type="EMBL" id="PWR06084.1"/>
    </source>
</evidence>
<comment type="caution">
    <text evidence="4">The sequence shown here is derived from an EMBL/GenBank/DDBJ whole genome shotgun (WGS) entry which is preliminary data.</text>
</comment>
<dbReference type="Pfam" id="PF03050">
    <property type="entry name" value="DDE_Tnp_IS66"/>
    <property type="match status" value="1"/>
</dbReference>
<gene>
    <name evidence="4" type="ORF">DKT69_37555</name>
</gene>
<name>A0A317CVE9_9ACTN</name>
<dbReference type="InterPro" id="IPR045618">
    <property type="entry name" value="DUF6444"/>
</dbReference>
<dbReference type="AlphaFoldDB" id="A0A317CVE9"/>
<evidence type="ECO:0000256" key="1">
    <source>
        <dbReference type="SAM" id="MobiDB-lite"/>
    </source>
</evidence>
<evidence type="ECO:0000259" key="3">
    <source>
        <dbReference type="Pfam" id="PF20042"/>
    </source>
</evidence>
<dbReference type="PANTHER" id="PTHR33678:SF2">
    <property type="match status" value="1"/>
</dbReference>
<evidence type="ECO:0000259" key="2">
    <source>
        <dbReference type="Pfam" id="PF03050"/>
    </source>
</evidence>
<reference evidence="4 5" key="1">
    <citation type="submission" date="2018-05" db="EMBL/GenBank/DDBJ databases">
        <title>Micromonosporas from Atacama Desert.</title>
        <authorList>
            <person name="Carro L."/>
            <person name="Golinska P."/>
            <person name="Klenk H.-P."/>
            <person name="Goodfellow M."/>
        </authorList>
    </citation>
    <scope>NUCLEOTIDE SEQUENCE [LARGE SCALE GENOMIC DNA]</scope>
    <source>
        <strain evidence="4 5">4G51</strain>
    </source>
</reference>
<dbReference type="EMBL" id="QGKS01000541">
    <property type="protein sequence ID" value="PWR06084.1"/>
    <property type="molecule type" value="Genomic_DNA"/>
</dbReference>
<feature type="domain" description="Transposase IS66 central" evidence="2">
    <location>
        <begin position="180"/>
        <end position="452"/>
    </location>
</feature>
<proteinExistence type="predicted"/>
<sequence>MADWHDLGVQPGSQLPSYEELVAVVAELRVEVQRLREDNQRLGEDNQRLRVENAELTRRLGLNSTNSSKPPSSDGLGRQTPKPRGGGSGRRRGKQPGSSGSTLQLVGDPEFTVVHRPDRCVNPVCGADLRDAVEYARQRRQVFELPEPKIVVTEHQLVAVRCWCGQVSEAAPPAGVTGRAQYGPGVKAAAVYGRGAQFLPFARVSRLLGDLCGAPVSTGFVHAVVTEAARRLGPFTSHLAALLHVERVLHVDETPARLDGGFKYVHVACTPMLTSFHVGGRSKADIDAGGVLPGFDGTIVRDGYAAYQHLRDAEHAWCGAHLIRDLRAVHETDPAGQQWAEVMADTLLMAKTMTEQAVAAGRSTLTEAEVSHIRACYAGALAYGRQQNPPERHGELSKAGKLVERFHQHRGMILRFVVDLAVPFTNNQAERDLRPVKLQQKISGTWRTLQGLADFAAVRSYLSTAAKHGQDALDVLKQLFTTGPWMPAALSS</sequence>
<accession>A0A317CVE9</accession>
<dbReference type="Proteomes" id="UP000246050">
    <property type="component" value="Unassembled WGS sequence"/>
</dbReference>
<dbReference type="NCBIfam" id="NF033517">
    <property type="entry name" value="transpos_IS66"/>
    <property type="match status" value="1"/>
</dbReference>
<dbReference type="Pfam" id="PF20042">
    <property type="entry name" value="DUF6444"/>
    <property type="match status" value="1"/>
</dbReference>
<organism evidence="4 5">
    <name type="scientific">Micromonospora sicca</name>
    <dbReference type="NCBI Taxonomy" id="2202420"/>
    <lineage>
        <taxon>Bacteria</taxon>
        <taxon>Bacillati</taxon>
        <taxon>Actinomycetota</taxon>
        <taxon>Actinomycetes</taxon>
        <taxon>Micromonosporales</taxon>
        <taxon>Micromonosporaceae</taxon>
        <taxon>Micromonospora</taxon>
    </lineage>
</organism>
<protein>
    <submittedName>
        <fullName evidence="4">IS66 family transposase</fullName>
    </submittedName>
</protein>
<dbReference type="InterPro" id="IPR052344">
    <property type="entry name" value="Transposase-related"/>
</dbReference>
<dbReference type="PANTHER" id="PTHR33678">
    <property type="entry name" value="BLL1576 PROTEIN"/>
    <property type="match status" value="1"/>
</dbReference>
<feature type="region of interest" description="Disordered" evidence="1">
    <location>
        <begin position="55"/>
        <end position="108"/>
    </location>
</feature>